<dbReference type="SUPFAM" id="SSF81606">
    <property type="entry name" value="PP2C-like"/>
    <property type="match status" value="1"/>
</dbReference>
<evidence type="ECO:0000256" key="1">
    <source>
        <dbReference type="SAM" id="MobiDB-lite"/>
    </source>
</evidence>
<evidence type="ECO:0000313" key="3">
    <source>
        <dbReference type="EMBL" id="MBK5897786.1"/>
    </source>
</evidence>
<feature type="domain" description="PPM-type phosphatase" evidence="2">
    <location>
        <begin position="4"/>
        <end position="249"/>
    </location>
</feature>
<keyword evidence="4" id="KW-1185">Reference proteome</keyword>
<dbReference type="InterPro" id="IPR001932">
    <property type="entry name" value="PPM-type_phosphatase-like_dom"/>
</dbReference>
<reference evidence="3 4" key="1">
    <citation type="submission" date="2021-01" db="EMBL/GenBank/DDBJ databases">
        <title>Isolation and description of Catonella massiliensis sp. nov., a novel Catonella species, isolated from a stable periodontitis subject.</title>
        <authorList>
            <person name="Antezack A."/>
            <person name="Boxberger M."/>
            <person name="La Scola B."/>
            <person name="Monnet-Corti V."/>
        </authorList>
    </citation>
    <scope>NUCLEOTIDE SEQUENCE [LARGE SCALE GENOMIC DNA]</scope>
    <source>
        <strain evidence="3 4">Marseille-Q4567</strain>
    </source>
</reference>
<gene>
    <name evidence="3" type="ORF">JJN12_08350</name>
</gene>
<dbReference type="SMART" id="SM00332">
    <property type="entry name" value="PP2Cc"/>
    <property type="match status" value="1"/>
</dbReference>
<dbReference type="PROSITE" id="PS51746">
    <property type="entry name" value="PPM_2"/>
    <property type="match status" value="1"/>
</dbReference>
<dbReference type="InterPro" id="IPR036457">
    <property type="entry name" value="PPM-type-like_dom_sf"/>
</dbReference>
<sequence length="385" mass="43362">MIYTYGITQQGTYHVKHGLICQDAHNIIKCDESYVIAAVADGLGSEEHSDIASQMAAKISTEYCAENIKDDCSDEQIMEIIRDSFALAQSRIEKVATDNGHDLDQYDTTLSLAVFRGNALYYGQSGDSGIVTLTAEGLYKKVVEQQRDEEGRVFPLYFGEDKWVFGKFPEPVVSVFLATDGMLETLFPVYIRNEPVNIYVALARYFMGPDSLHIEESGEDYVKEKVSEFMDSIPDAQVNDDKTVVVMVNPDFEMKIQEPDYYAEPNWEELRRRYEEAWKRAAYPHLFKDAENDQEEIKNNMEANGGAGDEEDNDNSCSSVTRKSAGNEGALSDETQDLKKVPCEGFINDEEQKGKTQIKYGAKLDKGKGVFKKLFSKSENSPDTE</sequence>
<dbReference type="RefSeq" id="WP_208429250.1">
    <property type="nucleotide sequence ID" value="NZ_JAEPRJ010000001.1"/>
</dbReference>
<evidence type="ECO:0000259" key="2">
    <source>
        <dbReference type="PROSITE" id="PS51746"/>
    </source>
</evidence>
<dbReference type="Proteomes" id="UP000604730">
    <property type="component" value="Unassembled WGS sequence"/>
</dbReference>
<feature type="region of interest" description="Disordered" evidence="1">
    <location>
        <begin position="301"/>
        <end position="356"/>
    </location>
</feature>
<comment type="caution">
    <text evidence="3">The sequence shown here is derived from an EMBL/GenBank/DDBJ whole genome shotgun (WGS) entry which is preliminary data.</text>
</comment>
<dbReference type="Pfam" id="PF13672">
    <property type="entry name" value="PP2C_2"/>
    <property type="match status" value="1"/>
</dbReference>
<name>A0ABS1J0W4_9FIRM</name>
<organism evidence="3 4">
    <name type="scientific">Catonella massiliensis</name>
    <dbReference type="NCBI Taxonomy" id="2799636"/>
    <lineage>
        <taxon>Bacteria</taxon>
        <taxon>Bacillati</taxon>
        <taxon>Bacillota</taxon>
        <taxon>Clostridia</taxon>
        <taxon>Lachnospirales</taxon>
        <taxon>Lachnospiraceae</taxon>
        <taxon>Catonella</taxon>
    </lineage>
</organism>
<dbReference type="EMBL" id="JAEPRJ010000001">
    <property type="protein sequence ID" value="MBK5897786.1"/>
    <property type="molecule type" value="Genomic_DNA"/>
</dbReference>
<evidence type="ECO:0000313" key="4">
    <source>
        <dbReference type="Proteomes" id="UP000604730"/>
    </source>
</evidence>
<accession>A0ABS1J0W4</accession>
<proteinExistence type="predicted"/>
<feature type="compositionally biased region" description="Polar residues" evidence="1">
    <location>
        <begin position="315"/>
        <end position="324"/>
    </location>
</feature>
<dbReference type="Gene3D" id="3.60.40.10">
    <property type="entry name" value="PPM-type phosphatase domain"/>
    <property type="match status" value="1"/>
</dbReference>
<protein>
    <submittedName>
        <fullName evidence="3">Protein phosphatase 2C domain-containing protein</fullName>
    </submittedName>
</protein>